<keyword evidence="8" id="KW-1185">Reference proteome</keyword>
<dbReference type="InterPro" id="IPR036396">
    <property type="entry name" value="Cyt_P450_sf"/>
</dbReference>
<dbReference type="GO" id="GO:0005506">
    <property type="term" value="F:iron ion binding"/>
    <property type="evidence" value="ECO:0007669"/>
    <property type="project" value="InterPro"/>
</dbReference>
<dbReference type="EMBL" id="JAKLMC020000039">
    <property type="protein sequence ID" value="KAK5949113.1"/>
    <property type="molecule type" value="Genomic_DNA"/>
</dbReference>
<evidence type="ECO:0000313" key="7">
    <source>
        <dbReference type="EMBL" id="KAK5949113.1"/>
    </source>
</evidence>
<proteinExistence type="inferred from homology"/>
<reference evidence="7 8" key="1">
    <citation type="submission" date="2022-12" db="EMBL/GenBank/DDBJ databases">
        <title>Genomic features and morphological characterization of a novel Knufia sp. strain isolated from spacecraft assembly facility.</title>
        <authorList>
            <person name="Teixeira M."/>
            <person name="Chander A.M."/>
            <person name="Stajich J.E."/>
            <person name="Venkateswaran K."/>
        </authorList>
    </citation>
    <scope>NUCLEOTIDE SEQUENCE [LARGE SCALE GENOMIC DNA]</scope>
    <source>
        <strain evidence="7 8">FJI-L2-BK-P2</strain>
    </source>
</reference>
<dbReference type="InterPro" id="IPR002401">
    <property type="entry name" value="Cyt_P450_E_grp-I"/>
</dbReference>
<accession>A0AAN8E9I8</accession>
<keyword evidence="4 5" id="KW-0408">Iron</keyword>
<sequence length="531" mass="60217">MLATLIVAACAFAVCAYLILPARRQVPRGSQLPNGPPGQPVLGNLLDIPLNHSWFQFQEWSKQYGPLFRLNLAGRNQIIVSTEEIANDLLREKGTIYSDREQLPMAAQLMSRNLRPLFMPYGETWRNVRKLTHSLTNVSVAASYENLQEEESIRALRDLARDPDNYETWFERYSAALILRLAYSKPVNTGDEPSVRKVLGVVHAVERVASPGAYLVDTIPAMLRLPTFLAPFKREAARLHTEELGLFRDLLREGVKNSREGPDSEDNFCGKWFRNKESYNISDDQAAYAIGTLFEAGAGTTAAAMMSFILAMVLHPDECRKLQDEVDSVVGPDNVPSFIDMPKLPRVRAVAKEVLRWRPVTAGGLPHMLTKDDVYKMEDGRSVFLPAGSNVHPVQWSIHREPKRYPDPDSFRPERWLDKDWPTYREPLSQFPNLQNFSAFGFGRRICPGQNIAERSLYILIARIAWCCDISQRRTPSGEAILPPSYDYTSGFNVQPKPFKFDLKLRPARQEALEMQYDAVWAAGKERKSTT</sequence>
<evidence type="ECO:0000256" key="2">
    <source>
        <dbReference type="ARBA" id="ARBA00022723"/>
    </source>
</evidence>
<comment type="similarity">
    <text evidence="1 6">Belongs to the cytochrome P450 family.</text>
</comment>
<feature type="binding site" description="axial binding residue" evidence="5">
    <location>
        <position position="447"/>
    </location>
    <ligand>
        <name>heme</name>
        <dbReference type="ChEBI" id="CHEBI:30413"/>
    </ligand>
    <ligandPart>
        <name>Fe</name>
        <dbReference type="ChEBI" id="CHEBI:18248"/>
    </ligandPart>
</feature>
<comment type="cofactor">
    <cofactor evidence="5">
        <name>heme</name>
        <dbReference type="ChEBI" id="CHEBI:30413"/>
    </cofactor>
</comment>
<keyword evidence="2 5" id="KW-0479">Metal-binding</keyword>
<dbReference type="CDD" id="cd11065">
    <property type="entry name" value="CYP64-like"/>
    <property type="match status" value="1"/>
</dbReference>
<gene>
    <name evidence="7" type="ORF">OHC33_009854</name>
</gene>
<dbReference type="InterPro" id="IPR050364">
    <property type="entry name" value="Cytochrome_P450_fung"/>
</dbReference>
<dbReference type="PANTHER" id="PTHR46300">
    <property type="entry name" value="P450, PUTATIVE (EUROFUNG)-RELATED-RELATED"/>
    <property type="match status" value="1"/>
</dbReference>
<dbReference type="Gene3D" id="1.10.630.10">
    <property type="entry name" value="Cytochrome P450"/>
    <property type="match status" value="1"/>
</dbReference>
<dbReference type="GO" id="GO:0004497">
    <property type="term" value="F:monooxygenase activity"/>
    <property type="evidence" value="ECO:0007669"/>
    <property type="project" value="UniProtKB-KW"/>
</dbReference>
<dbReference type="Proteomes" id="UP001316803">
    <property type="component" value="Unassembled WGS sequence"/>
</dbReference>
<dbReference type="PRINTS" id="PR00463">
    <property type="entry name" value="EP450I"/>
</dbReference>
<keyword evidence="5 6" id="KW-0349">Heme</keyword>
<evidence type="ECO:0008006" key="9">
    <source>
        <dbReference type="Google" id="ProtNLM"/>
    </source>
</evidence>
<evidence type="ECO:0000256" key="4">
    <source>
        <dbReference type="ARBA" id="ARBA00023004"/>
    </source>
</evidence>
<keyword evidence="3 6" id="KW-0560">Oxidoreductase</keyword>
<dbReference type="PANTHER" id="PTHR46300:SF8">
    <property type="entry name" value="CYTOCHROME P450 2E1"/>
    <property type="match status" value="1"/>
</dbReference>
<evidence type="ECO:0000313" key="8">
    <source>
        <dbReference type="Proteomes" id="UP001316803"/>
    </source>
</evidence>
<protein>
    <recommendedName>
        <fullName evidence="9">Cytochrome P450</fullName>
    </recommendedName>
</protein>
<evidence type="ECO:0000256" key="1">
    <source>
        <dbReference type="ARBA" id="ARBA00010617"/>
    </source>
</evidence>
<evidence type="ECO:0000256" key="5">
    <source>
        <dbReference type="PIRSR" id="PIRSR602401-1"/>
    </source>
</evidence>
<dbReference type="SUPFAM" id="SSF48264">
    <property type="entry name" value="Cytochrome P450"/>
    <property type="match status" value="1"/>
</dbReference>
<dbReference type="GO" id="GO:0016705">
    <property type="term" value="F:oxidoreductase activity, acting on paired donors, with incorporation or reduction of molecular oxygen"/>
    <property type="evidence" value="ECO:0007669"/>
    <property type="project" value="InterPro"/>
</dbReference>
<evidence type="ECO:0000256" key="3">
    <source>
        <dbReference type="ARBA" id="ARBA00023002"/>
    </source>
</evidence>
<dbReference type="InterPro" id="IPR017972">
    <property type="entry name" value="Cyt_P450_CS"/>
</dbReference>
<dbReference type="Pfam" id="PF00067">
    <property type="entry name" value="p450"/>
    <property type="match status" value="1"/>
</dbReference>
<dbReference type="AlphaFoldDB" id="A0AAN8E9I8"/>
<dbReference type="InterPro" id="IPR001128">
    <property type="entry name" value="Cyt_P450"/>
</dbReference>
<dbReference type="PROSITE" id="PS00086">
    <property type="entry name" value="CYTOCHROME_P450"/>
    <property type="match status" value="1"/>
</dbReference>
<comment type="caution">
    <text evidence="7">The sequence shown here is derived from an EMBL/GenBank/DDBJ whole genome shotgun (WGS) entry which is preliminary data.</text>
</comment>
<keyword evidence="6" id="KW-0503">Monooxygenase</keyword>
<dbReference type="PRINTS" id="PR00385">
    <property type="entry name" value="P450"/>
</dbReference>
<dbReference type="GO" id="GO:0020037">
    <property type="term" value="F:heme binding"/>
    <property type="evidence" value="ECO:0007669"/>
    <property type="project" value="InterPro"/>
</dbReference>
<organism evidence="7 8">
    <name type="scientific">Knufia fluminis</name>
    <dbReference type="NCBI Taxonomy" id="191047"/>
    <lineage>
        <taxon>Eukaryota</taxon>
        <taxon>Fungi</taxon>
        <taxon>Dikarya</taxon>
        <taxon>Ascomycota</taxon>
        <taxon>Pezizomycotina</taxon>
        <taxon>Eurotiomycetes</taxon>
        <taxon>Chaetothyriomycetidae</taxon>
        <taxon>Chaetothyriales</taxon>
        <taxon>Trichomeriaceae</taxon>
        <taxon>Knufia</taxon>
    </lineage>
</organism>
<name>A0AAN8E9I8_9EURO</name>
<evidence type="ECO:0000256" key="6">
    <source>
        <dbReference type="RuleBase" id="RU000461"/>
    </source>
</evidence>